<dbReference type="SMART" id="SM00532">
    <property type="entry name" value="LIGANc"/>
    <property type="match status" value="1"/>
</dbReference>
<sequence>MNNKRDTLDYDIDGLVIKGKAIDLEDMKRARPMSQIAFKFQAEVIETKVLDVEWSISGHNYTPVAIVESVRLMGTTVSRASLANPNLIQDLKLKIGSEVFISKRGDIIPKIETVINSPAEAKDIIAPTVCEVCNTNLSHEGTRLYCPNELCSKRIYHRLRKWIKKLNIKYFSE</sequence>
<reference evidence="5" key="1">
    <citation type="journal article" date="2015" name="Nature">
        <title>Complex archaea that bridge the gap between prokaryotes and eukaryotes.</title>
        <authorList>
            <person name="Spang A."/>
            <person name="Saw J.H."/>
            <person name="Jorgensen S.L."/>
            <person name="Zaremba-Niedzwiedzka K."/>
            <person name="Martijn J."/>
            <person name="Lind A.E."/>
            <person name="van Eijk R."/>
            <person name="Schleper C."/>
            <person name="Guy L."/>
            <person name="Ettema T.J."/>
        </authorList>
    </citation>
    <scope>NUCLEOTIDE SEQUENCE</scope>
</reference>
<dbReference type="SUPFAM" id="SSF56091">
    <property type="entry name" value="DNA ligase/mRNA capping enzyme, catalytic domain"/>
    <property type="match status" value="1"/>
</dbReference>
<dbReference type="Gene3D" id="3.30.1490.70">
    <property type="match status" value="1"/>
</dbReference>
<dbReference type="InterPro" id="IPR013840">
    <property type="entry name" value="DNAligase_N"/>
</dbReference>
<keyword evidence="2" id="KW-0235">DNA replication</keyword>
<accession>A0A0F9M8T1</accession>
<feature type="domain" description="NAD-dependent DNA ligase N-terminal" evidence="4">
    <location>
        <begin position="1"/>
        <end position="167"/>
    </location>
</feature>
<organism evidence="5">
    <name type="scientific">marine sediment metagenome</name>
    <dbReference type="NCBI Taxonomy" id="412755"/>
    <lineage>
        <taxon>unclassified sequences</taxon>
        <taxon>metagenomes</taxon>
        <taxon>ecological metagenomes</taxon>
    </lineage>
</organism>
<name>A0A0F9M8T1_9ZZZZ</name>
<comment type="caution">
    <text evidence="5">The sequence shown here is derived from an EMBL/GenBank/DDBJ whole genome shotgun (WGS) entry which is preliminary data.</text>
</comment>
<dbReference type="GO" id="GO:0003911">
    <property type="term" value="F:DNA ligase (NAD+) activity"/>
    <property type="evidence" value="ECO:0007669"/>
    <property type="project" value="InterPro"/>
</dbReference>
<dbReference type="Gene3D" id="2.40.50.140">
    <property type="entry name" value="Nucleic acid-binding proteins"/>
    <property type="match status" value="1"/>
</dbReference>
<dbReference type="SUPFAM" id="SSF50249">
    <property type="entry name" value="Nucleic acid-binding proteins"/>
    <property type="match status" value="1"/>
</dbReference>
<gene>
    <name evidence="5" type="ORF">LCGC14_1414070</name>
</gene>
<keyword evidence="1" id="KW-0436">Ligase</keyword>
<dbReference type="EMBL" id="LAZR01009364">
    <property type="protein sequence ID" value="KKM73080.1"/>
    <property type="molecule type" value="Genomic_DNA"/>
</dbReference>
<dbReference type="AlphaFoldDB" id="A0A0F9M8T1"/>
<dbReference type="Pfam" id="PF03120">
    <property type="entry name" value="OB_DNA_ligase"/>
    <property type="match status" value="1"/>
</dbReference>
<evidence type="ECO:0000256" key="3">
    <source>
        <dbReference type="ARBA" id="ARBA00023027"/>
    </source>
</evidence>
<protein>
    <recommendedName>
        <fullName evidence="4">NAD-dependent DNA ligase N-terminal domain-containing protein</fullName>
    </recommendedName>
</protein>
<evidence type="ECO:0000256" key="2">
    <source>
        <dbReference type="ARBA" id="ARBA00022705"/>
    </source>
</evidence>
<dbReference type="GO" id="GO:0006281">
    <property type="term" value="P:DNA repair"/>
    <property type="evidence" value="ECO:0007669"/>
    <property type="project" value="InterPro"/>
</dbReference>
<dbReference type="InterPro" id="IPR012340">
    <property type="entry name" value="NA-bd_OB-fold"/>
</dbReference>
<feature type="non-terminal residue" evidence="5">
    <location>
        <position position="173"/>
    </location>
</feature>
<keyword evidence="3" id="KW-0520">NAD</keyword>
<dbReference type="GO" id="GO:0006260">
    <property type="term" value="P:DNA replication"/>
    <property type="evidence" value="ECO:0007669"/>
    <property type="project" value="UniProtKB-KW"/>
</dbReference>
<evidence type="ECO:0000313" key="5">
    <source>
        <dbReference type="EMBL" id="KKM73080.1"/>
    </source>
</evidence>
<evidence type="ECO:0000256" key="1">
    <source>
        <dbReference type="ARBA" id="ARBA00022598"/>
    </source>
</evidence>
<evidence type="ECO:0000259" key="4">
    <source>
        <dbReference type="SMART" id="SM00532"/>
    </source>
</evidence>
<dbReference type="InterPro" id="IPR004150">
    <property type="entry name" value="NAD_DNA_ligase_OB"/>
</dbReference>
<proteinExistence type="predicted"/>